<name>A0AAD7LY28_QUISA</name>
<evidence type="ECO:0000256" key="1">
    <source>
        <dbReference type="SAM" id="Phobius"/>
    </source>
</evidence>
<feature type="transmembrane region" description="Helical" evidence="1">
    <location>
        <begin position="118"/>
        <end position="137"/>
    </location>
</feature>
<gene>
    <name evidence="2" type="ORF">O6P43_015902</name>
</gene>
<feature type="transmembrane region" description="Helical" evidence="1">
    <location>
        <begin position="144"/>
        <end position="165"/>
    </location>
</feature>
<reference evidence="2" key="1">
    <citation type="journal article" date="2023" name="Science">
        <title>Elucidation of the pathway for biosynthesis of saponin adjuvants from the soapbark tree.</title>
        <authorList>
            <person name="Reed J."/>
            <person name="Orme A."/>
            <person name="El-Demerdash A."/>
            <person name="Owen C."/>
            <person name="Martin L.B.B."/>
            <person name="Misra R.C."/>
            <person name="Kikuchi S."/>
            <person name="Rejzek M."/>
            <person name="Martin A.C."/>
            <person name="Harkess A."/>
            <person name="Leebens-Mack J."/>
            <person name="Louveau T."/>
            <person name="Stephenson M.J."/>
            <person name="Osbourn A."/>
        </authorList>
    </citation>
    <scope>NUCLEOTIDE SEQUENCE</scope>
    <source>
        <strain evidence="2">S10</strain>
    </source>
</reference>
<dbReference type="Proteomes" id="UP001163823">
    <property type="component" value="Chromosome 6"/>
</dbReference>
<keyword evidence="1" id="KW-0472">Membrane</keyword>
<feature type="transmembrane region" description="Helical" evidence="1">
    <location>
        <begin position="63"/>
        <end position="85"/>
    </location>
</feature>
<evidence type="ECO:0000313" key="3">
    <source>
        <dbReference type="Proteomes" id="UP001163823"/>
    </source>
</evidence>
<dbReference type="PANTHER" id="PTHR34368:SF2">
    <property type="entry name" value="ALKALINE PHYTOCERAMIDASE (APHC)"/>
    <property type="match status" value="1"/>
</dbReference>
<dbReference type="EMBL" id="JARAOO010000006">
    <property type="protein sequence ID" value="KAJ7966429.1"/>
    <property type="molecule type" value="Genomic_DNA"/>
</dbReference>
<accession>A0AAD7LY28</accession>
<protein>
    <submittedName>
        <fullName evidence="2">Alkaline phytoceramidase (APHC)</fullName>
    </submittedName>
</protein>
<evidence type="ECO:0000313" key="2">
    <source>
        <dbReference type="EMBL" id="KAJ7966429.1"/>
    </source>
</evidence>
<dbReference type="KEGG" id="qsa:O6P43_015902"/>
<sequence>MGWVAKQLLGNWKRTRITGGAFLCCVCLFLATPKIPRSPKHHLFADMRNLLGGLFSISLRGEFWGWALYYAGMAGVAFGSAYYHLKPDDSRVMWDTLPMMLAYSSLFSSLLIERLGQRIGMSSLFALLLAAFLCMAYERSYDDIRLCMIFQLIPSIAIPSVAFLFRPKYSHSRYWLWSSGIYLLAKFEAAADRKIYRANSYLISGHSLGHLCLAVNPILLSIMLFYRDIKAQRIGDLKEEP</sequence>
<proteinExistence type="predicted"/>
<dbReference type="SUPFAM" id="SSF103473">
    <property type="entry name" value="MFS general substrate transporter"/>
    <property type="match status" value="1"/>
</dbReference>
<feature type="transmembrane region" description="Helical" evidence="1">
    <location>
        <begin position="208"/>
        <end position="226"/>
    </location>
</feature>
<keyword evidence="1" id="KW-1133">Transmembrane helix</keyword>
<dbReference type="InterPro" id="IPR036259">
    <property type="entry name" value="MFS_trans_sf"/>
</dbReference>
<keyword evidence="3" id="KW-1185">Reference proteome</keyword>
<organism evidence="2 3">
    <name type="scientific">Quillaja saponaria</name>
    <name type="common">Soap bark tree</name>
    <dbReference type="NCBI Taxonomy" id="32244"/>
    <lineage>
        <taxon>Eukaryota</taxon>
        <taxon>Viridiplantae</taxon>
        <taxon>Streptophyta</taxon>
        <taxon>Embryophyta</taxon>
        <taxon>Tracheophyta</taxon>
        <taxon>Spermatophyta</taxon>
        <taxon>Magnoliopsida</taxon>
        <taxon>eudicotyledons</taxon>
        <taxon>Gunneridae</taxon>
        <taxon>Pentapetalae</taxon>
        <taxon>rosids</taxon>
        <taxon>fabids</taxon>
        <taxon>Fabales</taxon>
        <taxon>Quillajaceae</taxon>
        <taxon>Quillaja</taxon>
    </lineage>
</organism>
<comment type="caution">
    <text evidence="2">The sequence shown here is derived from an EMBL/GenBank/DDBJ whole genome shotgun (WGS) entry which is preliminary data.</text>
</comment>
<keyword evidence="1" id="KW-0812">Transmembrane</keyword>
<dbReference type="PANTHER" id="PTHR34368">
    <property type="entry name" value="OS01G0962200 PROTEIN"/>
    <property type="match status" value="1"/>
</dbReference>
<dbReference type="AlphaFoldDB" id="A0AAD7LY28"/>